<dbReference type="Gene3D" id="3.40.605.10">
    <property type="entry name" value="Aldehyde Dehydrogenase, Chain A, domain 1"/>
    <property type="match status" value="1"/>
</dbReference>
<dbReference type="CDD" id="cd03224">
    <property type="entry name" value="ABC_TM1139_LivF_branched"/>
    <property type="match status" value="1"/>
</dbReference>
<dbReference type="InterPro" id="IPR016162">
    <property type="entry name" value="Ald_DH_N"/>
</dbReference>
<keyword evidence="2" id="KW-0547">Nucleotide-binding</keyword>
<evidence type="ECO:0000313" key="9">
    <source>
        <dbReference type="EMBL" id="MBW8267951.1"/>
    </source>
</evidence>
<comment type="caution">
    <text evidence="9">The sequence shown here is derived from an EMBL/GenBank/DDBJ whole genome shotgun (WGS) entry which is preliminary data.</text>
</comment>
<dbReference type="InterPro" id="IPR003593">
    <property type="entry name" value="AAA+_ATPase"/>
</dbReference>
<comment type="similarity">
    <text evidence="1 7">Belongs to the aldehyde dehydrogenase family.</text>
</comment>
<protein>
    <submittedName>
        <fullName evidence="9">Aldehyde dehydrogenase family protein</fullName>
    </submittedName>
</protein>
<evidence type="ECO:0000256" key="5">
    <source>
        <dbReference type="ARBA" id="ARBA00023027"/>
    </source>
</evidence>
<dbReference type="InterPro" id="IPR003439">
    <property type="entry name" value="ABC_transporter-like_ATP-bd"/>
</dbReference>
<evidence type="ECO:0000256" key="6">
    <source>
        <dbReference type="PROSITE-ProRule" id="PRU10007"/>
    </source>
</evidence>
<feature type="domain" description="ABC transporter" evidence="8">
    <location>
        <begin position="2"/>
        <end position="235"/>
    </location>
</feature>
<sequence>MLEVADLTAAHGAHRAVDGVSLRVGRAETVAILGANGAGKTTLLKAIAGLVPVGRGTAVVFGGVPLAGRPANDIVERGIALVPEGRGVFGDLTVRENLQLGAFPRRARAQERATLEEVLALFPRLRERLGQQVRTMSGGEQQMVAIGRALMSRPDLLMLDEPSLGLSPLMAAELFRTLAAIKARGTAVLIVEQNARKSLKLADRAYLLANGRIVGQGEAAALARDPKVVAAYLGGHAIAGMGGSTAPTLPVPSTPRERTMNHVNLMIQGREIGAADGRTFDRLDPVTGEIATRAAAATGGDAVAAADAAQDAFPAWSQTGPGERRARLLAAAELLQQRAADFCGLMMAETGCTREWGRFNVGLAAGMLREAAAMTTQIAGEVIPSDKANNLAMAIRQPAGVCLGIAPWNAPVILGVRAIAMPLACGNTVVLKASETCPGTHQMIGQVMRDAGFPPGVVNVVTNAPADAAKVVEALIAHRAVRRINFTGSTAVGRIVAETAARYLKPVLLELGGKAPLVVLDDADLEEAAKAATFGAFMNQGQICMSTERVIVDAKVADAFLEKFVARAKSLPSGDPRAGNVVLGSLVSREAAGRVKALVEDAVGKGAVLACGGLPDGTIMPATILDRVTPAMRLYGEESFGPVVAVIRADGDEEAIRIANDTEYGLAAAVFSRDIGRALGVARRIESGICHINAPTVHDEAQMPFGGMKASGYGRFGGKAAVEAFTELRWITIQTGPRPYPF</sequence>
<dbReference type="InterPro" id="IPR015590">
    <property type="entry name" value="Aldehyde_DH_dom"/>
</dbReference>
<dbReference type="InterPro" id="IPR027417">
    <property type="entry name" value="P-loop_NTPase"/>
</dbReference>
<dbReference type="Pfam" id="PF00171">
    <property type="entry name" value="Aldedh"/>
    <property type="match status" value="1"/>
</dbReference>
<evidence type="ECO:0000256" key="1">
    <source>
        <dbReference type="ARBA" id="ARBA00009986"/>
    </source>
</evidence>
<evidence type="ECO:0000259" key="8">
    <source>
        <dbReference type="PROSITE" id="PS50893"/>
    </source>
</evidence>
<dbReference type="InterPro" id="IPR017871">
    <property type="entry name" value="ABC_transporter-like_CS"/>
</dbReference>
<keyword evidence="5" id="KW-0520">NAD</keyword>
<dbReference type="InterPro" id="IPR016161">
    <property type="entry name" value="Ald_DH/histidinol_DH"/>
</dbReference>
<dbReference type="CDD" id="cd07105">
    <property type="entry name" value="ALDH_SaliADH"/>
    <property type="match status" value="1"/>
</dbReference>
<evidence type="ECO:0000313" key="10">
    <source>
        <dbReference type="Proteomes" id="UP001519924"/>
    </source>
</evidence>
<dbReference type="SUPFAM" id="SSF52540">
    <property type="entry name" value="P-loop containing nucleoside triphosphate hydrolases"/>
    <property type="match status" value="1"/>
</dbReference>
<evidence type="ECO:0000256" key="2">
    <source>
        <dbReference type="ARBA" id="ARBA00022741"/>
    </source>
</evidence>
<keyword evidence="4 7" id="KW-0560">Oxidoreductase</keyword>
<gene>
    <name evidence="9" type="ORF">K1J50_00440</name>
</gene>
<dbReference type="Proteomes" id="UP001519924">
    <property type="component" value="Unassembled WGS sequence"/>
</dbReference>
<dbReference type="SMART" id="SM00382">
    <property type="entry name" value="AAA"/>
    <property type="match status" value="1"/>
</dbReference>
<feature type="active site" evidence="6">
    <location>
        <position position="510"/>
    </location>
</feature>
<evidence type="ECO:0000256" key="3">
    <source>
        <dbReference type="ARBA" id="ARBA00022840"/>
    </source>
</evidence>
<dbReference type="SUPFAM" id="SSF53720">
    <property type="entry name" value="ALDH-like"/>
    <property type="match status" value="1"/>
</dbReference>
<dbReference type="InterPro" id="IPR029510">
    <property type="entry name" value="Ald_DH_CS_GLU"/>
</dbReference>
<dbReference type="Pfam" id="PF00005">
    <property type="entry name" value="ABC_tran"/>
    <property type="match status" value="1"/>
</dbReference>
<dbReference type="Gene3D" id="3.40.50.300">
    <property type="entry name" value="P-loop containing nucleotide triphosphate hydrolases"/>
    <property type="match status" value="1"/>
</dbReference>
<dbReference type="PROSITE" id="PS00687">
    <property type="entry name" value="ALDEHYDE_DEHYDR_GLU"/>
    <property type="match status" value="1"/>
</dbReference>
<evidence type="ECO:0000256" key="4">
    <source>
        <dbReference type="ARBA" id="ARBA00023002"/>
    </source>
</evidence>
<evidence type="ECO:0000256" key="7">
    <source>
        <dbReference type="RuleBase" id="RU003345"/>
    </source>
</evidence>
<proteinExistence type="inferred from homology"/>
<dbReference type="PROSITE" id="PS50893">
    <property type="entry name" value="ABC_TRANSPORTER_2"/>
    <property type="match status" value="1"/>
</dbReference>
<accession>A0ABS7EZF1</accession>
<dbReference type="EMBL" id="JAHZUY010000001">
    <property type="protein sequence ID" value="MBW8267951.1"/>
    <property type="molecule type" value="Genomic_DNA"/>
</dbReference>
<dbReference type="RefSeq" id="WP_220115460.1">
    <property type="nucleotide sequence ID" value="NZ_JAHZUY010000001.1"/>
</dbReference>
<reference evidence="9 10" key="1">
    <citation type="submission" date="2021-08" db="EMBL/GenBank/DDBJ databases">
        <title>Caldovatus sediminis gen. nov., sp. nov., a moderately thermophilic bacterium isolated from a hot spring.</title>
        <authorList>
            <person name="Hu C.-J."/>
            <person name="Li W.-J."/>
            <person name="Xian W.-D."/>
        </authorList>
    </citation>
    <scope>NUCLEOTIDE SEQUENCE [LARGE SCALE GENOMIC DNA]</scope>
    <source>
        <strain evidence="9 10">SYSU G05006</strain>
    </source>
</reference>
<dbReference type="InterPro" id="IPR016163">
    <property type="entry name" value="Ald_DH_C"/>
</dbReference>
<dbReference type="PANTHER" id="PTHR42986:SF1">
    <property type="entry name" value="BENZALDEHYDE DEHYDROGENASE YFMT"/>
    <property type="match status" value="1"/>
</dbReference>
<dbReference type="PANTHER" id="PTHR42986">
    <property type="entry name" value="BENZALDEHYDE DEHYDROGENASE YFMT"/>
    <property type="match status" value="1"/>
</dbReference>
<dbReference type="Gene3D" id="3.40.309.10">
    <property type="entry name" value="Aldehyde Dehydrogenase, Chain A, domain 2"/>
    <property type="match status" value="1"/>
</dbReference>
<organism evidence="9 10">
    <name type="scientific">Caldovatus aquaticus</name>
    <dbReference type="NCBI Taxonomy" id="2865671"/>
    <lineage>
        <taxon>Bacteria</taxon>
        <taxon>Pseudomonadati</taxon>
        <taxon>Pseudomonadota</taxon>
        <taxon>Alphaproteobacteria</taxon>
        <taxon>Acetobacterales</taxon>
        <taxon>Roseomonadaceae</taxon>
        <taxon>Caldovatus</taxon>
    </lineage>
</organism>
<dbReference type="PROSITE" id="PS00211">
    <property type="entry name" value="ABC_TRANSPORTER_1"/>
    <property type="match status" value="1"/>
</dbReference>
<keyword evidence="10" id="KW-1185">Reference proteome</keyword>
<keyword evidence="3" id="KW-0067">ATP-binding</keyword>
<name>A0ABS7EZF1_9PROT</name>